<dbReference type="AlphaFoldDB" id="A0A927C519"/>
<evidence type="ECO:0000259" key="1">
    <source>
        <dbReference type="Pfam" id="PF00144"/>
    </source>
</evidence>
<dbReference type="SUPFAM" id="SSF56601">
    <property type="entry name" value="beta-lactamase/transpeptidase-like"/>
    <property type="match status" value="1"/>
</dbReference>
<dbReference type="Gene3D" id="3.40.710.10">
    <property type="entry name" value="DD-peptidase/beta-lactamase superfamily"/>
    <property type="match status" value="1"/>
</dbReference>
<dbReference type="InterPro" id="IPR001466">
    <property type="entry name" value="Beta-lactam-related"/>
</dbReference>
<dbReference type="Proteomes" id="UP000639396">
    <property type="component" value="Unassembled WGS sequence"/>
</dbReference>
<dbReference type="EMBL" id="JACXJA010000005">
    <property type="protein sequence ID" value="MBD2861405.1"/>
    <property type="molecule type" value="Genomic_DNA"/>
</dbReference>
<sequence length="386" mass="42272">MKLRNGSPEDAGMSSGRIRHVEGLVQRWADTQVSQAFVTVIARKGFIVSHQAAGTTSPGPDSSPLKPDTLFPLASITKPITATAAMILVEKGLLSLSFPVSYYIPEFVGEGKHQVLVHQLMTHTSGMRNNEIGEHSRQKEALVDIPPADVNQHPMIHKKLFLGYDAPLWKPPGTEMSYCGYGVELLGEIVRRVSGQTLESFCREHIFTPLEMNDTYFTVPEALYPRVIRRPEDAPGGRWYHTPEAMSSPSAAGGAYSTALDIAKFGQMFLNKGYYGNERILGAPAVAEMTRNHIPHISSTYGAQFFKEASYGYCWPINHNKKDSGDLFSPKALVCGGAGGVNITIDPHYATVQVIFSVESKSNDGHNVWFPCMNLFNNAGIAAIEA</sequence>
<evidence type="ECO:0000313" key="3">
    <source>
        <dbReference type="Proteomes" id="UP000639396"/>
    </source>
</evidence>
<keyword evidence="3" id="KW-1185">Reference proteome</keyword>
<dbReference type="PANTHER" id="PTHR43283:SF7">
    <property type="entry name" value="BETA-LACTAMASE-RELATED DOMAIN-CONTAINING PROTEIN"/>
    <property type="match status" value="1"/>
</dbReference>
<evidence type="ECO:0000313" key="2">
    <source>
        <dbReference type="EMBL" id="MBD2861405.1"/>
    </source>
</evidence>
<dbReference type="RefSeq" id="WP_190925363.1">
    <property type="nucleotide sequence ID" value="NZ_JACXJA010000005.1"/>
</dbReference>
<dbReference type="PANTHER" id="PTHR43283">
    <property type="entry name" value="BETA-LACTAMASE-RELATED"/>
    <property type="match status" value="1"/>
</dbReference>
<protein>
    <submittedName>
        <fullName evidence="2">Beta-lactamase family protein</fullName>
    </submittedName>
</protein>
<comment type="caution">
    <text evidence="2">The sequence shown here is derived from an EMBL/GenBank/DDBJ whole genome shotgun (WGS) entry which is preliminary data.</text>
</comment>
<gene>
    <name evidence="2" type="ORF">IDH45_05290</name>
</gene>
<feature type="domain" description="Beta-lactamase-related" evidence="1">
    <location>
        <begin position="37"/>
        <end position="363"/>
    </location>
</feature>
<dbReference type="InterPro" id="IPR050789">
    <property type="entry name" value="Diverse_Enzym_Activities"/>
</dbReference>
<dbReference type="Pfam" id="PF00144">
    <property type="entry name" value="Beta-lactamase"/>
    <property type="match status" value="1"/>
</dbReference>
<reference evidence="2" key="1">
    <citation type="submission" date="2020-09" db="EMBL/GenBank/DDBJ databases">
        <title>A novel bacterium of genus Paenibacillus, isolated from South China Sea.</title>
        <authorList>
            <person name="Huang H."/>
            <person name="Mo K."/>
            <person name="Hu Y."/>
        </authorList>
    </citation>
    <scope>NUCLEOTIDE SEQUENCE</scope>
    <source>
        <strain evidence="2">IB182363</strain>
    </source>
</reference>
<name>A0A927C519_9BACL</name>
<accession>A0A927C519</accession>
<proteinExistence type="predicted"/>
<dbReference type="InterPro" id="IPR012338">
    <property type="entry name" value="Beta-lactam/transpept-like"/>
</dbReference>
<organism evidence="2 3">
    <name type="scientific">Paenibacillus oceani</name>
    <dbReference type="NCBI Taxonomy" id="2772510"/>
    <lineage>
        <taxon>Bacteria</taxon>
        <taxon>Bacillati</taxon>
        <taxon>Bacillota</taxon>
        <taxon>Bacilli</taxon>
        <taxon>Bacillales</taxon>
        <taxon>Paenibacillaceae</taxon>
        <taxon>Paenibacillus</taxon>
    </lineage>
</organism>